<organism evidence="1 2">
    <name type="scientific">Plasmopara halstedii</name>
    <name type="common">Downy mildew of sunflower</name>
    <dbReference type="NCBI Taxonomy" id="4781"/>
    <lineage>
        <taxon>Eukaryota</taxon>
        <taxon>Sar</taxon>
        <taxon>Stramenopiles</taxon>
        <taxon>Oomycota</taxon>
        <taxon>Peronosporomycetes</taxon>
        <taxon>Peronosporales</taxon>
        <taxon>Peronosporaceae</taxon>
        <taxon>Plasmopara</taxon>
    </lineage>
</organism>
<proteinExistence type="predicted"/>
<sequence>MGTFKLTTAALAFAASDNRSTYNPYTNGETVSIDASSSRFQLANHDCRTHAYVHTRPIENGRPEATPQKFQKVTSLQARVQGDMPQWNAEKQRFVSDYHTTFDDKYRAMLDTVNMAAVEGALKYVQAECINSSVVINCKRKNDIKYVVFYQTTIVQPKAAIDFYANMTDEHDFTIEHCPFLPMDDGQCHPNVDGTFPDACDQFIGVNGQPELGFCIGGSLQDNEVIAPYPHNYWFSFPNSCPQNRWDNKTDACRAEYAGGLCTLGVEPDGETCTFSYEVLGYILLDDVVGITSLQNPLTNSTFTNYTEFCEAGGVEFRVTVSGEEVTWLAGLDFWVNPGDANANAERAERLITAYSELVALEKKK</sequence>
<protein>
    <submittedName>
        <fullName evidence="1">Uncharacterized protein</fullName>
    </submittedName>
</protein>
<dbReference type="EMBL" id="CCYD01003042">
    <property type="protein sequence ID" value="CEG48841.1"/>
    <property type="molecule type" value="Genomic_DNA"/>
</dbReference>
<dbReference type="OrthoDB" id="64132at2759"/>
<dbReference type="OMA" id="ANYTEFC"/>
<dbReference type="PANTHER" id="PTHR33946:SF4">
    <property type="entry name" value="COAGULATION FACTOR XI"/>
    <property type="match status" value="1"/>
</dbReference>
<dbReference type="Proteomes" id="UP000054928">
    <property type="component" value="Unassembled WGS sequence"/>
</dbReference>
<name>A0A0P1B4A7_PLAHL</name>
<dbReference type="RefSeq" id="XP_024585210.1">
    <property type="nucleotide sequence ID" value="XM_024719963.1"/>
</dbReference>
<keyword evidence="2" id="KW-1185">Reference proteome</keyword>
<reference evidence="2" key="1">
    <citation type="submission" date="2014-09" db="EMBL/GenBank/DDBJ databases">
        <authorList>
            <person name="Sharma Rahul"/>
            <person name="Thines Marco"/>
        </authorList>
    </citation>
    <scope>NUCLEOTIDE SEQUENCE [LARGE SCALE GENOMIC DNA]</scope>
</reference>
<dbReference type="PANTHER" id="PTHR33946">
    <property type="match status" value="1"/>
</dbReference>
<dbReference type="GeneID" id="36401695"/>
<accession>A0A0P1B4A7</accession>
<evidence type="ECO:0000313" key="2">
    <source>
        <dbReference type="Proteomes" id="UP000054928"/>
    </source>
</evidence>
<dbReference type="AlphaFoldDB" id="A0A0P1B4A7"/>
<evidence type="ECO:0000313" key="1">
    <source>
        <dbReference type="EMBL" id="CEG48841.1"/>
    </source>
</evidence>